<dbReference type="RefSeq" id="WP_344076436.1">
    <property type="nucleotide sequence ID" value="NZ_BAAACA010000034.1"/>
</dbReference>
<keyword evidence="3" id="KW-1185">Reference proteome</keyword>
<dbReference type="EMBL" id="BAAACA010000034">
    <property type="protein sequence ID" value="GAA0612523.1"/>
    <property type="molecule type" value="Genomic_DNA"/>
</dbReference>
<feature type="signal peptide" evidence="1">
    <location>
        <begin position="1"/>
        <end position="27"/>
    </location>
</feature>
<protein>
    <submittedName>
        <fullName evidence="2">Uncharacterized protein</fullName>
    </submittedName>
</protein>
<proteinExistence type="predicted"/>
<gene>
    <name evidence="2" type="ORF">GCM10010394_47940</name>
</gene>
<evidence type="ECO:0000313" key="3">
    <source>
        <dbReference type="Proteomes" id="UP001500668"/>
    </source>
</evidence>
<sequence>MRRVIATAFAIAMLAGTAATTATTAAAGESGKSSLHDCRLDWNDANTAGIKCWGGTFVGWAVCKNGSRAQGQAAYPGTTSYACCSSYGSSLVKPVRWGAVQVR</sequence>
<name>A0ABP3RML9_9ACTN</name>
<comment type="caution">
    <text evidence="2">The sequence shown here is derived from an EMBL/GenBank/DDBJ whole genome shotgun (WGS) entry which is preliminary data.</text>
</comment>
<feature type="chain" id="PRO_5045745256" evidence="1">
    <location>
        <begin position="28"/>
        <end position="103"/>
    </location>
</feature>
<dbReference type="Proteomes" id="UP001500668">
    <property type="component" value="Unassembled WGS sequence"/>
</dbReference>
<keyword evidence="1" id="KW-0732">Signal</keyword>
<evidence type="ECO:0000313" key="2">
    <source>
        <dbReference type="EMBL" id="GAA0612523.1"/>
    </source>
</evidence>
<evidence type="ECO:0000256" key="1">
    <source>
        <dbReference type="SAM" id="SignalP"/>
    </source>
</evidence>
<organism evidence="2 3">
    <name type="scientific">Streptomyces crystallinus</name>
    <dbReference type="NCBI Taxonomy" id="68191"/>
    <lineage>
        <taxon>Bacteria</taxon>
        <taxon>Bacillati</taxon>
        <taxon>Actinomycetota</taxon>
        <taxon>Actinomycetes</taxon>
        <taxon>Kitasatosporales</taxon>
        <taxon>Streptomycetaceae</taxon>
        <taxon>Streptomyces</taxon>
    </lineage>
</organism>
<accession>A0ABP3RML9</accession>
<reference evidence="3" key="1">
    <citation type="journal article" date="2019" name="Int. J. Syst. Evol. Microbiol.">
        <title>The Global Catalogue of Microorganisms (GCM) 10K type strain sequencing project: providing services to taxonomists for standard genome sequencing and annotation.</title>
        <authorList>
            <consortium name="The Broad Institute Genomics Platform"/>
            <consortium name="The Broad Institute Genome Sequencing Center for Infectious Disease"/>
            <person name="Wu L."/>
            <person name="Ma J."/>
        </authorList>
    </citation>
    <scope>NUCLEOTIDE SEQUENCE [LARGE SCALE GENOMIC DNA]</scope>
    <source>
        <strain evidence="3">JCM 5067</strain>
    </source>
</reference>